<proteinExistence type="predicted"/>
<gene>
    <name evidence="2" type="ORF">GRJ2_001106800</name>
</gene>
<feature type="region of interest" description="Disordered" evidence="1">
    <location>
        <begin position="1"/>
        <end position="25"/>
    </location>
</feature>
<name>A0ABC9WLS4_GRUJA</name>
<keyword evidence="3" id="KW-1185">Reference proteome</keyword>
<feature type="compositionally biased region" description="Basic and acidic residues" evidence="1">
    <location>
        <begin position="77"/>
        <end position="109"/>
    </location>
</feature>
<accession>A0ABC9WLS4</accession>
<sequence length="109" mass="12405">MEGNHFCITAQDDLPVDSQRNSQRLEESTVKFLEFFVKRNTPNLVGDINELDEAYSKQYKIPGEYISSTDIQPSPNRRAEKAQSKQAEDIEKPKESTSTHEANNKENTG</sequence>
<feature type="region of interest" description="Disordered" evidence="1">
    <location>
        <begin position="65"/>
        <end position="109"/>
    </location>
</feature>
<dbReference type="EMBL" id="BAAFJT010000003">
    <property type="protein sequence ID" value="GAB0186415.1"/>
    <property type="molecule type" value="Genomic_DNA"/>
</dbReference>
<feature type="compositionally biased region" description="Polar residues" evidence="1">
    <location>
        <begin position="66"/>
        <end position="75"/>
    </location>
</feature>
<evidence type="ECO:0000313" key="3">
    <source>
        <dbReference type="Proteomes" id="UP001623348"/>
    </source>
</evidence>
<evidence type="ECO:0000256" key="1">
    <source>
        <dbReference type="SAM" id="MobiDB-lite"/>
    </source>
</evidence>
<organism evidence="2 3">
    <name type="scientific">Grus japonensis</name>
    <name type="common">Japanese crane</name>
    <name type="synonym">Red-crowned crane</name>
    <dbReference type="NCBI Taxonomy" id="30415"/>
    <lineage>
        <taxon>Eukaryota</taxon>
        <taxon>Metazoa</taxon>
        <taxon>Chordata</taxon>
        <taxon>Craniata</taxon>
        <taxon>Vertebrata</taxon>
        <taxon>Euteleostomi</taxon>
        <taxon>Archelosauria</taxon>
        <taxon>Archosauria</taxon>
        <taxon>Dinosauria</taxon>
        <taxon>Saurischia</taxon>
        <taxon>Theropoda</taxon>
        <taxon>Coelurosauria</taxon>
        <taxon>Aves</taxon>
        <taxon>Neognathae</taxon>
        <taxon>Neoaves</taxon>
        <taxon>Gruiformes</taxon>
        <taxon>Gruidae</taxon>
        <taxon>Grus</taxon>
    </lineage>
</organism>
<reference evidence="2 3" key="1">
    <citation type="submission" date="2024-06" db="EMBL/GenBank/DDBJ databases">
        <title>The draft genome of Grus japonensis, version 3.</title>
        <authorList>
            <person name="Nabeshima K."/>
            <person name="Suzuki S."/>
            <person name="Onuma M."/>
        </authorList>
    </citation>
    <scope>NUCLEOTIDE SEQUENCE [LARGE SCALE GENOMIC DNA]</scope>
    <source>
        <strain evidence="2 3">451A</strain>
    </source>
</reference>
<protein>
    <submittedName>
        <fullName evidence="2">Popeye domain-containing protein 3</fullName>
    </submittedName>
</protein>
<dbReference type="Proteomes" id="UP001623348">
    <property type="component" value="Unassembled WGS sequence"/>
</dbReference>
<evidence type="ECO:0000313" key="2">
    <source>
        <dbReference type="EMBL" id="GAB0186415.1"/>
    </source>
</evidence>
<dbReference type="AlphaFoldDB" id="A0ABC9WLS4"/>
<comment type="caution">
    <text evidence="2">The sequence shown here is derived from an EMBL/GenBank/DDBJ whole genome shotgun (WGS) entry which is preliminary data.</text>
</comment>